<comment type="caution">
    <text evidence="3">The sequence shown here is derived from an EMBL/GenBank/DDBJ whole genome shotgun (WGS) entry which is preliminary data.</text>
</comment>
<dbReference type="InterPro" id="IPR011008">
    <property type="entry name" value="Dimeric_a/b-barrel"/>
</dbReference>
<dbReference type="SUPFAM" id="SSF54909">
    <property type="entry name" value="Dimeric alpha+beta barrel"/>
    <property type="match status" value="1"/>
</dbReference>
<dbReference type="RefSeq" id="WP_144042250.1">
    <property type="nucleotide sequence ID" value="NZ_BMPL01000041.1"/>
</dbReference>
<name>A0A553JIL4_SHEHA</name>
<dbReference type="OrthoDB" id="2627153at2"/>
<accession>A0A553JIL4</accession>
<evidence type="ECO:0000313" key="3">
    <source>
        <dbReference type="EMBL" id="TRY12248.1"/>
    </source>
</evidence>
<keyword evidence="4" id="KW-1185">Reference proteome</keyword>
<evidence type="ECO:0000259" key="1">
    <source>
        <dbReference type="Pfam" id="PF03992"/>
    </source>
</evidence>
<gene>
    <name evidence="3" type="ORF">FN961_21640</name>
</gene>
<dbReference type="AlphaFoldDB" id="A0A553JIL4"/>
<protein>
    <submittedName>
        <fullName evidence="3">DUF4937 domain-containing protein</fullName>
    </submittedName>
</protein>
<evidence type="ECO:0000313" key="4">
    <source>
        <dbReference type="Proteomes" id="UP000318126"/>
    </source>
</evidence>
<dbReference type="InterPro" id="IPR007138">
    <property type="entry name" value="ABM_dom"/>
</dbReference>
<organism evidence="3 4">
    <name type="scientific">Shewanella hanedai</name>
    <name type="common">Alteromonas hanedai</name>
    <dbReference type="NCBI Taxonomy" id="25"/>
    <lineage>
        <taxon>Bacteria</taxon>
        <taxon>Pseudomonadati</taxon>
        <taxon>Pseudomonadota</taxon>
        <taxon>Gammaproteobacteria</taxon>
        <taxon>Alteromonadales</taxon>
        <taxon>Shewanellaceae</taxon>
        <taxon>Shewanella</taxon>
    </lineage>
</organism>
<proteinExistence type="predicted"/>
<dbReference type="Proteomes" id="UP000318126">
    <property type="component" value="Unassembled WGS sequence"/>
</dbReference>
<reference evidence="4" key="1">
    <citation type="submission" date="2019-07" db="EMBL/GenBank/DDBJ databases">
        <title>Shewanella sp. YLB-08 draft genomic sequence.</title>
        <authorList>
            <person name="Yu L."/>
        </authorList>
    </citation>
    <scope>NUCLEOTIDE SEQUENCE [LARGE SCALE GENOMIC DNA]</scope>
    <source>
        <strain evidence="4">JCM 20706</strain>
    </source>
</reference>
<sequence>MITKYIRCEVPVASKAAFSKGQSLWKETVYSEGFRSQLGGWELSKGRSVKGKTTSSKAMILAHWQDMESVRNFMKLAHDPIADKTNQAETYSALSVSYLSAVMDIPASNQDNQNRVESGFIRIADCYVAPDKADAFIQEQKTLWNPGMQQAKGMLGGELCLFNDEANRFLVISYWQSESHHNNYTTQHFPALKQQAAIDIIETISGHNIQTEPSWKITALEKAIAK</sequence>
<feature type="domain" description="ABM" evidence="1">
    <location>
        <begin position="120"/>
        <end position="185"/>
    </location>
</feature>
<dbReference type="InterPro" id="IPR032555">
    <property type="entry name" value="DUF4937"/>
</dbReference>
<dbReference type="Pfam" id="PF03992">
    <property type="entry name" value="ABM"/>
    <property type="match status" value="1"/>
</dbReference>
<evidence type="ECO:0000259" key="2">
    <source>
        <dbReference type="Pfam" id="PF16291"/>
    </source>
</evidence>
<dbReference type="EMBL" id="VKGK01000037">
    <property type="protein sequence ID" value="TRY12248.1"/>
    <property type="molecule type" value="Genomic_DNA"/>
</dbReference>
<dbReference type="Gene3D" id="3.30.70.100">
    <property type="match status" value="1"/>
</dbReference>
<feature type="domain" description="DUF4937" evidence="2">
    <location>
        <begin position="2"/>
        <end position="98"/>
    </location>
</feature>
<dbReference type="Pfam" id="PF16291">
    <property type="entry name" value="DUF4937"/>
    <property type="match status" value="1"/>
</dbReference>